<dbReference type="EMBL" id="CP119953">
    <property type="protein sequence ID" value="WFC96038.1"/>
    <property type="molecule type" value="Genomic_DNA"/>
</dbReference>
<evidence type="ECO:0000256" key="2">
    <source>
        <dbReference type="ARBA" id="ARBA00022723"/>
    </source>
</evidence>
<dbReference type="PANTHER" id="PTHR12629">
    <property type="entry name" value="DIPHOSPHOINOSITOL POLYPHOSPHATE PHOSPHOHYDROLASE"/>
    <property type="match status" value="1"/>
</dbReference>
<dbReference type="GO" id="GO:0005634">
    <property type="term" value="C:nucleus"/>
    <property type="evidence" value="ECO:0007669"/>
    <property type="project" value="TreeGrafter"/>
</dbReference>
<keyword evidence="8" id="KW-1185">Reference proteome</keyword>
<dbReference type="PROSITE" id="PS51462">
    <property type="entry name" value="NUDIX"/>
    <property type="match status" value="1"/>
</dbReference>
<dbReference type="AlphaFoldDB" id="A0AAF0DV57"/>
<evidence type="ECO:0000256" key="1">
    <source>
        <dbReference type="ARBA" id="ARBA00001946"/>
    </source>
</evidence>
<feature type="region of interest" description="Disordered" evidence="5">
    <location>
        <begin position="63"/>
        <end position="91"/>
    </location>
</feature>
<dbReference type="PANTHER" id="PTHR12629:SF0">
    <property type="entry name" value="DIPHOSPHOINOSITOL-POLYPHOSPHATE DIPHOSPHATASE"/>
    <property type="match status" value="1"/>
</dbReference>
<dbReference type="CDD" id="cd04666">
    <property type="entry name" value="NUDIX_DIPP2_like_Nudt4"/>
    <property type="match status" value="1"/>
</dbReference>
<evidence type="ECO:0000313" key="7">
    <source>
        <dbReference type="EMBL" id="WFC96038.1"/>
    </source>
</evidence>
<keyword evidence="2" id="KW-0479">Metal-binding</keyword>
<dbReference type="Gene3D" id="3.90.79.10">
    <property type="entry name" value="Nucleoside Triphosphate Pyrophosphohydrolase"/>
    <property type="match status" value="1"/>
</dbReference>
<evidence type="ECO:0000259" key="6">
    <source>
        <dbReference type="PROSITE" id="PS51462"/>
    </source>
</evidence>
<comment type="cofactor">
    <cofactor evidence="1">
        <name>Mg(2+)</name>
        <dbReference type="ChEBI" id="CHEBI:18420"/>
    </cofactor>
</comment>
<proteinExistence type="predicted"/>
<name>A0AAF0DV57_9BASI</name>
<dbReference type="GO" id="GO:0034431">
    <property type="term" value="F:bis(5'-adenosyl)-hexaphosphatase activity"/>
    <property type="evidence" value="ECO:0007669"/>
    <property type="project" value="TreeGrafter"/>
</dbReference>
<evidence type="ECO:0000256" key="4">
    <source>
        <dbReference type="ARBA" id="ARBA00022842"/>
    </source>
</evidence>
<dbReference type="InterPro" id="IPR015797">
    <property type="entry name" value="NUDIX_hydrolase-like_dom_sf"/>
</dbReference>
<dbReference type="SUPFAM" id="SSF55811">
    <property type="entry name" value="Nudix"/>
    <property type="match status" value="1"/>
</dbReference>
<dbReference type="GO" id="GO:0034432">
    <property type="term" value="F:bis(5'-adenosyl)-pentaphosphatase activity"/>
    <property type="evidence" value="ECO:0007669"/>
    <property type="project" value="TreeGrafter"/>
</dbReference>
<dbReference type="Pfam" id="PF00293">
    <property type="entry name" value="NUDIX"/>
    <property type="match status" value="1"/>
</dbReference>
<protein>
    <submittedName>
        <fullName evidence="7">Diphosphoinositol-polyphosphate diphosphatase</fullName>
        <ecNumber evidence="7">3.6.1.52</ecNumber>
    </submittedName>
</protein>
<keyword evidence="4" id="KW-0460">Magnesium</keyword>
<feature type="domain" description="Nudix hydrolase" evidence="6">
    <location>
        <begin position="4"/>
        <end position="157"/>
    </location>
</feature>
<evidence type="ECO:0000256" key="5">
    <source>
        <dbReference type="SAM" id="MobiDB-lite"/>
    </source>
</evidence>
<dbReference type="InterPro" id="IPR000086">
    <property type="entry name" value="NUDIX_hydrolase_dom"/>
</dbReference>
<dbReference type="GO" id="GO:1901907">
    <property type="term" value="P:diadenosine pentaphosphate catabolic process"/>
    <property type="evidence" value="ECO:0007669"/>
    <property type="project" value="TreeGrafter"/>
</dbReference>
<evidence type="ECO:0000256" key="3">
    <source>
        <dbReference type="ARBA" id="ARBA00022801"/>
    </source>
</evidence>
<dbReference type="GO" id="GO:0000298">
    <property type="term" value="F:endopolyphosphatase activity"/>
    <property type="evidence" value="ECO:0007669"/>
    <property type="project" value="TreeGrafter"/>
</dbReference>
<sequence length="157" mass="17008">MGGPVPRAVAIAVAVQHAGHADARVCLVSSRKHKDAYVLPKGGVERGETPREAAARELWEEADAPGATAPAPYTFPDTKPHKHSPTDDVHDERFVPSTVYSVHAFGVAPSDVADAWPESHERTRVFVPREEARARVAWRRGMAEALAHTAWPPAAPM</sequence>
<reference evidence="7" key="1">
    <citation type="submission" date="2023-03" db="EMBL/GenBank/DDBJ databases">
        <title>Mating type loci evolution in Malassezia.</title>
        <authorList>
            <person name="Coelho M.A."/>
        </authorList>
    </citation>
    <scope>NUCLEOTIDE SEQUENCE</scope>
    <source>
        <strain evidence="7">CBS 14135</strain>
    </source>
</reference>
<dbReference type="Proteomes" id="UP001216638">
    <property type="component" value="Chromosome 3"/>
</dbReference>
<dbReference type="GO" id="GO:0005737">
    <property type="term" value="C:cytoplasm"/>
    <property type="evidence" value="ECO:0007669"/>
    <property type="project" value="TreeGrafter"/>
</dbReference>
<dbReference type="EC" id="3.6.1.52" evidence="7"/>
<dbReference type="InterPro" id="IPR047198">
    <property type="entry name" value="DDP-like_NUDIX"/>
</dbReference>
<keyword evidence="3 7" id="KW-0378">Hydrolase</keyword>
<evidence type="ECO:0000313" key="8">
    <source>
        <dbReference type="Proteomes" id="UP001216638"/>
    </source>
</evidence>
<dbReference type="GO" id="GO:1901911">
    <property type="term" value="P:adenosine 5'-(hexahydrogen pentaphosphate) catabolic process"/>
    <property type="evidence" value="ECO:0007669"/>
    <property type="project" value="TreeGrafter"/>
</dbReference>
<accession>A0AAF0DV57</accession>
<dbReference type="GO" id="GO:0046872">
    <property type="term" value="F:metal ion binding"/>
    <property type="evidence" value="ECO:0007669"/>
    <property type="project" value="UniProtKB-KW"/>
</dbReference>
<organism evidence="7 8">
    <name type="scientific">Malassezia brasiliensis</name>
    <dbReference type="NCBI Taxonomy" id="1821822"/>
    <lineage>
        <taxon>Eukaryota</taxon>
        <taxon>Fungi</taxon>
        <taxon>Dikarya</taxon>
        <taxon>Basidiomycota</taxon>
        <taxon>Ustilaginomycotina</taxon>
        <taxon>Malasseziomycetes</taxon>
        <taxon>Malasseziales</taxon>
        <taxon>Malasseziaceae</taxon>
        <taxon>Malassezia</taxon>
    </lineage>
</organism>
<dbReference type="GO" id="GO:1901909">
    <property type="term" value="P:diadenosine hexaphosphate catabolic process"/>
    <property type="evidence" value="ECO:0007669"/>
    <property type="project" value="TreeGrafter"/>
</dbReference>
<dbReference type="GO" id="GO:0008486">
    <property type="term" value="F:diphosphoinositol-polyphosphate diphosphatase activity"/>
    <property type="evidence" value="ECO:0007669"/>
    <property type="project" value="UniProtKB-EC"/>
</dbReference>
<gene>
    <name evidence="7" type="ORF">MBRA1_002694</name>
</gene>
<dbReference type="GO" id="GO:0071543">
    <property type="term" value="P:diphosphoinositol polyphosphate metabolic process"/>
    <property type="evidence" value="ECO:0007669"/>
    <property type="project" value="TreeGrafter"/>
</dbReference>